<evidence type="ECO:0000256" key="4">
    <source>
        <dbReference type="ARBA" id="ARBA00022723"/>
    </source>
</evidence>
<dbReference type="PROSITE" id="PS50089">
    <property type="entry name" value="ZF_RING_2"/>
    <property type="match status" value="1"/>
</dbReference>
<dbReference type="PROSITE" id="PS51873">
    <property type="entry name" value="TRIAD"/>
    <property type="match status" value="1"/>
</dbReference>
<keyword evidence="14" id="KW-1185">Reference proteome</keyword>
<dbReference type="OrthoDB" id="10264956at2759"/>
<dbReference type="InterPro" id="IPR031127">
    <property type="entry name" value="E3_UB_ligase_RBR"/>
</dbReference>
<dbReference type="GO" id="GO:0016567">
    <property type="term" value="P:protein ubiquitination"/>
    <property type="evidence" value="ECO:0007669"/>
    <property type="project" value="InterPro"/>
</dbReference>
<keyword evidence="10" id="KW-0812">Transmembrane</keyword>
<evidence type="ECO:0000256" key="7">
    <source>
        <dbReference type="ARBA" id="ARBA00022786"/>
    </source>
</evidence>
<dbReference type="GO" id="GO:0008270">
    <property type="term" value="F:zinc ion binding"/>
    <property type="evidence" value="ECO:0007669"/>
    <property type="project" value="UniProtKB-KW"/>
</dbReference>
<dbReference type="InterPro" id="IPR044066">
    <property type="entry name" value="TRIAD_supradom"/>
</dbReference>
<evidence type="ECO:0000259" key="12">
    <source>
        <dbReference type="PROSITE" id="PS51873"/>
    </source>
</evidence>
<dbReference type="Proteomes" id="UP000650833">
    <property type="component" value="Unassembled WGS sequence"/>
</dbReference>
<feature type="domain" description="RING-type" evidence="12">
    <location>
        <begin position="137"/>
        <end position="454"/>
    </location>
</feature>
<evidence type="ECO:0000259" key="11">
    <source>
        <dbReference type="PROSITE" id="PS50089"/>
    </source>
</evidence>
<dbReference type="Pfam" id="PF01485">
    <property type="entry name" value="IBR"/>
    <property type="match status" value="1"/>
</dbReference>
<evidence type="ECO:0000256" key="3">
    <source>
        <dbReference type="ARBA" id="ARBA00022679"/>
    </source>
</evidence>
<protein>
    <recommendedName>
        <fullName evidence="2">RBR-type E3 ubiquitin transferase</fullName>
        <ecNumber evidence="2">2.3.2.31</ecNumber>
    </recommendedName>
</protein>
<evidence type="ECO:0000256" key="8">
    <source>
        <dbReference type="ARBA" id="ARBA00022833"/>
    </source>
</evidence>
<dbReference type="Gene3D" id="3.30.40.10">
    <property type="entry name" value="Zinc/RING finger domain, C3HC4 (zinc finger)"/>
    <property type="match status" value="1"/>
</dbReference>
<dbReference type="InterPro" id="IPR002867">
    <property type="entry name" value="IBR_dom"/>
</dbReference>
<comment type="catalytic activity">
    <reaction evidence="1">
        <text>[E2 ubiquitin-conjugating enzyme]-S-ubiquitinyl-L-cysteine + [acceptor protein]-L-lysine = [E2 ubiquitin-conjugating enzyme]-L-cysteine + [acceptor protein]-N(6)-ubiquitinyl-L-lysine.</text>
        <dbReference type="EC" id="2.3.2.31"/>
    </reaction>
</comment>
<organism evidence="13 14">
    <name type="scientific">Mucor plumbeus</name>
    <dbReference type="NCBI Taxonomy" id="97098"/>
    <lineage>
        <taxon>Eukaryota</taxon>
        <taxon>Fungi</taxon>
        <taxon>Fungi incertae sedis</taxon>
        <taxon>Mucoromycota</taxon>
        <taxon>Mucoromycotina</taxon>
        <taxon>Mucoromycetes</taxon>
        <taxon>Mucorales</taxon>
        <taxon>Mucorineae</taxon>
        <taxon>Mucoraceae</taxon>
        <taxon>Mucor</taxon>
    </lineage>
</organism>
<dbReference type="PANTHER" id="PTHR11685">
    <property type="entry name" value="RBR FAMILY RING FINGER AND IBR DOMAIN-CONTAINING"/>
    <property type="match status" value="1"/>
</dbReference>
<keyword evidence="3" id="KW-0808">Transferase</keyword>
<keyword evidence="8" id="KW-0862">Zinc</keyword>
<keyword evidence="7" id="KW-0833">Ubl conjugation pathway</keyword>
<dbReference type="GO" id="GO:0061630">
    <property type="term" value="F:ubiquitin protein ligase activity"/>
    <property type="evidence" value="ECO:0007669"/>
    <property type="project" value="UniProtKB-EC"/>
</dbReference>
<keyword evidence="5" id="KW-0677">Repeat</keyword>
<proteinExistence type="predicted"/>
<reference evidence="13" key="1">
    <citation type="submission" date="2020-12" db="EMBL/GenBank/DDBJ databases">
        <title>Metabolic potential, ecology and presence of endohyphal bacteria is reflected in genomic diversity of Mucoromycotina.</title>
        <authorList>
            <person name="Muszewska A."/>
            <person name="Okrasinska A."/>
            <person name="Steczkiewicz K."/>
            <person name="Drgas O."/>
            <person name="Orlowska M."/>
            <person name="Perlinska-Lenart U."/>
            <person name="Aleksandrzak-Piekarczyk T."/>
            <person name="Szatraj K."/>
            <person name="Zielenkiewicz U."/>
            <person name="Pilsyk S."/>
            <person name="Malc E."/>
            <person name="Mieczkowski P."/>
            <person name="Kruszewska J.S."/>
            <person name="Biernat P."/>
            <person name="Pawlowska J."/>
        </authorList>
    </citation>
    <scope>NUCLEOTIDE SEQUENCE</scope>
    <source>
        <strain evidence="13">CBS 226.32</strain>
    </source>
</reference>
<evidence type="ECO:0000313" key="13">
    <source>
        <dbReference type="EMBL" id="KAG2213584.1"/>
    </source>
</evidence>
<dbReference type="SUPFAM" id="SSF57850">
    <property type="entry name" value="RING/U-box"/>
    <property type="match status" value="2"/>
</dbReference>
<evidence type="ECO:0000313" key="14">
    <source>
        <dbReference type="Proteomes" id="UP000650833"/>
    </source>
</evidence>
<feature type="domain" description="RING-type" evidence="11">
    <location>
        <begin position="141"/>
        <end position="190"/>
    </location>
</feature>
<evidence type="ECO:0000256" key="9">
    <source>
        <dbReference type="PROSITE-ProRule" id="PRU00175"/>
    </source>
</evidence>
<dbReference type="EC" id="2.3.2.31" evidence="2"/>
<comment type="caution">
    <text evidence="13">The sequence shown here is derived from an EMBL/GenBank/DDBJ whole genome shotgun (WGS) entry which is preliminary data.</text>
</comment>
<sequence length="503" mass="58972">MNALRQRQQQHHQQQQDEKMNDSTYLFHLLTILFIEYLYRLFIQTPVSAIKTWSKHPVSLLILFLILFPIYLLTQCCISVSKCISKIIIIPRDIRFLYILNIFFSGKKEQQQSSLFNLTNMNDEDDEDEDEDDLNRYLERCSICFDSKLDLCLEYCRDQFCLECFQRYVTEVVQSSWGLSVTKIRCPVCRIYIPQSEWMKYVPASITELYNKFNQPFRSFSRCCSHCETEMAPCDFKRVCEKSQSKVIASMIQNFFNIATLHSNNEQELTLLPSKIHQQYFIRLFEKTEWRNSTIRDIHHQLIEKLLYACQITNQLPNVKEISLKMLQLELRPDTWKKLQFDHITMFSNMNCPTCHKEMCLQCGEDSHHHVATCEENMSQLIKQNEEIGSNIEYNETLKWKMKNSRKCPSCSIMINRDEGCNKVDCTLCGFSFCWECRLSWSEGCSYFVCANDKKGKSNIYDEYSGSVRGLSAFSGENSNSNTARAELGVPNIQIIHARASQP</sequence>
<dbReference type="Gene3D" id="1.20.120.1750">
    <property type="match status" value="1"/>
</dbReference>
<accession>A0A8H7RLA0</accession>
<evidence type="ECO:0000256" key="5">
    <source>
        <dbReference type="ARBA" id="ARBA00022737"/>
    </source>
</evidence>
<feature type="transmembrane region" description="Helical" evidence="10">
    <location>
        <begin position="55"/>
        <end position="73"/>
    </location>
</feature>
<gene>
    <name evidence="13" type="ORF">INT46_002736</name>
</gene>
<dbReference type="EMBL" id="JAEPRC010000035">
    <property type="protein sequence ID" value="KAG2213584.1"/>
    <property type="molecule type" value="Genomic_DNA"/>
</dbReference>
<dbReference type="AlphaFoldDB" id="A0A8H7RLA0"/>
<keyword evidence="6 9" id="KW-0863">Zinc-finger</keyword>
<keyword evidence="10" id="KW-0472">Membrane</keyword>
<keyword evidence="4" id="KW-0479">Metal-binding</keyword>
<evidence type="ECO:0000256" key="1">
    <source>
        <dbReference type="ARBA" id="ARBA00001798"/>
    </source>
</evidence>
<dbReference type="InterPro" id="IPR001841">
    <property type="entry name" value="Znf_RING"/>
</dbReference>
<feature type="transmembrane region" description="Helical" evidence="10">
    <location>
        <begin position="25"/>
        <end position="43"/>
    </location>
</feature>
<evidence type="ECO:0000256" key="6">
    <source>
        <dbReference type="ARBA" id="ARBA00022771"/>
    </source>
</evidence>
<keyword evidence="10" id="KW-1133">Transmembrane helix</keyword>
<evidence type="ECO:0000256" key="10">
    <source>
        <dbReference type="SAM" id="Phobius"/>
    </source>
</evidence>
<dbReference type="InterPro" id="IPR013083">
    <property type="entry name" value="Znf_RING/FYVE/PHD"/>
</dbReference>
<evidence type="ECO:0000256" key="2">
    <source>
        <dbReference type="ARBA" id="ARBA00012251"/>
    </source>
</evidence>
<name>A0A8H7RLA0_9FUNG</name>